<accession>A0ABY4Q682</accession>
<evidence type="ECO:0000259" key="1">
    <source>
        <dbReference type="PROSITE" id="PS50075"/>
    </source>
</evidence>
<dbReference type="EMBL" id="CP097289">
    <property type="protein sequence ID" value="UQT60666.1"/>
    <property type="molecule type" value="Genomic_DNA"/>
</dbReference>
<dbReference type="PROSITE" id="PS50075">
    <property type="entry name" value="CARRIER"/>
    <property type="match status" value="1"/>
</dbReference>
<dbReference type="InterPro" id="IPR036736">
    <property type="entry name" value="ACP-like_sf"/>
</dbReference>
<dbReference type="SUPFAM" id="SSF47336">
    <property type="entry name" value="ACP-like"/>
    <property type="match status" value="1"/>
</dbReference>
<evidence type="ECO:0000313" key="2">
    <source>
        <dbReference type="EMBL" id="UQT60666.1"/>
    </source>
</evidence>
<gene>
    <name evidence="2" type="ORF">M4V62_39455</name>
</gene>
<keyword evidence="3" id="KW-1185">Reference proteome</keyword>
<dbReference type="Proteomes" id="UP000829992">
    <property type="component" value="Chromosome"/>
</dbReference>
<dbReference type="Pfam" id="PF00550">
    <property type="entry name" value="PP-binding"/>
    <property type="match status" value="1"/>
</dbReference>
<feature type="domain" description="Carrier" evidence="1">
    <location>
        <begin position="2"/>
        <end position="76"/>
    </location>
</feature>
<sequence>MSSIDTAIHSVLTGKFEVPQDLILPEATLESLDLDSLALAELALALQEELAVEVQEHEATKSTTVAGLTATLAAKRTAAGAL</sequence>
<name>A0ABY4Q682_9ACTN</name>
<proteinExistence type="predicted"/>
<dbReference type="InterPro" id="IPR009081">
    <property type="entry name" value="PP-bd_ACP"/>
</dbReference>
<protein>
    <submittedName>
        <fullName evidence="2">Phosphopantetheine-binding protein</fullName>
    </submittedName>
</protein>
<dbReference type="Gene3D" id="1.10.1200.10">
    <property type="entry name" value="ACP-like"/>
    <property type="match status" value="1"/>
</dbReference>
<dbReference type="RefSeq" id="WP_249591999.1">
    <property type="nucleotide sequence ID" value="NZ_BAAAQL010000018.1"/>
</dbReference>
<reference evidence="2 3" key="1">
    <citation type="submission" date="2022-05" db="EMBL/GenBank/DDBJ databases">
        <authorList>
            <person name="Zhou X."/>
            <person name="Li K."/>
            <person name="Man Y."/>
        </authorList>
    </citation>
    <scope>NUCLEOTIDE SEQUENCE [LARGE SCALE GENOMIC DNA]</scope>
    <source>
        <strain evidence="2 3">MS405</strain>
    </source>
</reference>
<organism evidence="2 3">
    <name type="scientific">Streptomyces durmitorensis</name>
    <dbReference type="NCBI Taxonomy" id="319947"/>
    <lineage>
        <taxon>Bacteria</taxon>
        <taxon>Bacillati</taxon>
        <taxon>Actinomycetota</taxon>
        <taxon>Actinomycetes</taxon>
        <taxon>Kitasatosporales</taxon>
        <taxon>Streptomycetaceae</taxon>
        <taxon>Streptomyces</taxon>
    </lineage>
</organism>
<evidence type="ECO:0000313" key="3">
    <source>
        <dbReference type="Proteomes" id="UP000829992"/>
    </source>
</evidence>